<dbReference type="CDD" id="cd07377">
    <property type="entry name" value="WHTH_GntR"/>
    <property type="match status" value="1"/>
</dbReference>
<dbReference type="Pfam" id="PF07729">
    <property type="entry name" value="FCD"/>
    <property type="match status" value="1"/>
</dbReference>
<dbReference type="InterPro" id="IPR000524">
    <property type="entry name" value="Tscrpt_reg_HTH_GntR"/>
</dbReference>
<dbReference type="Pfam" id="PF00392">
    <property type="entry name" value="GntR"/>
    <property type="match status" value="1"/>
</dbReference>
<dbReference type="Gene3D" id="1.10.10.10">
    <property type="entry name" value="Winged helix-like DNA-binding domain superfamily/Winged helix DNA-binding domain"/>
    <property type="match status" value="1"/>
</dbReference>
<sequence length="240" mass="27704">MTILIKKQTVYGRRKKRVIRIVQVVKKRATLKTQVYNFLREQIIMGAVKPGERLIEGKISEELEVSRSPIREAISMLVKDGLLLVNISGGVTVVQPTIKDFQHLYECRVEMEPLASYYAAQRRSQEQLETIQAYLLQMGKITETNNLKKVHDANVNFHEAIVGASVNPFLVSMIAQLHGVNSFYRKSFLEEKPLHVEKAMHEHQRIFQAIVDQDADEAKLLMKEHIENDYILFVRFSNQL</sequence>
<evidence type="ECO:0000313" key="5">
    <source>
        <dbReference type="EMBL" id="MFC0270196.1"/>
    </source>
</evidence>
<dbReference type="PROSITE" id="PS50949">
    <property type="entry name" value="HTH_GNTR"/>
    <property type="match status" value="1"/>
</dbReference>
<dbReference type="PANTHER" id="PTHR43537">
    <property type="entry name" value="TRANSCRIPTIONAL REGULATOR, GNTR FAMILY"/>
    <property type="match status" value="1"/>
</dbReference>
<name>A0ABV6G971_9BACI</name>
<evidence type="ECO:0000256" key="3">
    <source>
        <dbReference type="ARBA" id="ARBA00023163"/>
    </source>
</evidence>
<accession>A0ABV6G971</accession>
<dbReference type="EMBL" id="JBHLVO010000001">
    <property type="protein sequence ID" value="MFC0270196.1"/>
    <property type="molecule type" value="Genomic_DNA"/>
</dbReference>
<reference evidence="5 6" key="1">
    <citation type="submission" date="2024-09" db="EMBL/GenBank/DDBJ databases">
        <authorList>
            <person name="Sun Q."/>
            <person name="Mori K."/>
        </authorList>
    </citation>
    <scope>NUCLEOTIDE SEQUENCE [LARGE SCALE GENOMIC DNA]</scope>
    <source>
        <strain evidence="5 6">CCM 7228</strain>
    </source>
</reference>
<dbReference type="InterPro" id="IPR036388">
    <property type="entry name" value="WH-like_DNA-bd_sf"/>
</dbReference>
<dbReference type="SMART" id="SM00345">
    <property type="entry name" value="HTH_GNTR"/>
    <property type="match status" value="1"/>
</dbReference>
<proteinExistence type="predicted"/>
<dbReference type="Gene3D" id="1.20.120.530">
    <property type="entry name" value="GntR ligand-binding domain-like"/>
    <property type="match status" value="1"/>
</dbReference>
<feature type="domain" description="HTH gntR-type" evidence="4">
    <location>
        <begin position="29"/>
        <end position="96"/>
    </location>
</feature>
<organism evidence="5 6">
    <name type="scientific">Metabacillus herbersteinensis</name>
    <dbReference type="NCBI Taxonomy" id="283816"/>
    <lineage>
        <taxon>Bacteria</taxon>
        <taxon>Bacillati</taxon>
        <taxon>Bacillota</taxon>
        <taxon>Bacilli</taxon>
        <taxon>Bacillales</taxon>
        <taxon>Bacillaceae</taxon>
        <taxon>Metabacillus</taxon>
    </lineage>
</organism>
<dbReference type="Proteomes" id="UP001589854">
    <property type="component" value="Unassembled WGS sequence"/>
</dbReference>
<dbReference type="InterPro" id="IPR008920">
    <property type="entry name" value="TF_FadR/GntR_C"/>
</dbReference>
<dbReference type="SMART" id="SM00895">
    <property type="entry name" value="FCD"/>
    <property type="match status" value="1"/>
</dbReference>
<keyword evidence="1" id="KW-0805">Transcription regulation</keyword>
<gene>
    <name evidence="5" type="ORF">ACFFIX_01810</name>
</gene>
<dbReference type="InterPro" id="IPR011711">
    <property type="entry name" value="GntR_C"/>
</dbReference>
<protein>
    <submittedName>
        <fullName evidence="5">GntR family transcriptional regulator</fullName>
    </submittedName>
</protein>
<dbReference type="SUPFAM" id="SSF48008">
    <property type="entry name" value="GntR ligand-binding domain-like"/>
    <property type="match status" value="1"/>
</dbReference>
<dbReference type="InterPro" id="IPR036390">
    <property type="entry name" value="WH_DNA-bd_sf"/>
</dbReference>
<evidence type="ECO:0000256" key="1">
    <source>
        <dbReference type="ARBA" id="ARBA00023015"/>
    </source>
</evidence>
<dbReference type="SUPFAM" id="SSF46785">
    <property type="entry name" value="Winged helix' DNA-binding domain"/>
    <property type="match status" value="1"/>
</dbReference>
<keyword evidence="6" id="KW-1185">Reference proteome</keyword>
<evidence type="ECO:0000256" key="2">
    <source>
        <dbReference type="ARBA" id="ARBA00023125"/>
    </source>
</evidence>
<evidence type="ECO:0000313" key="6">
    <source>
        <dbReference type="Proteomes" id="UP001589854"/>
    </source>
</evidence>
<keyword evidence="3" id="KW-0804">Transcription</keyword>
<dbReference type="PANTHER" id="PTHR43537:SF24">
    <property type="entry name" value="GLUCONATE OPERON TRANSCRIPTIONAL REPRESSOR"/>
    <property type="match status" value="1"/>
</dbReference>
<keyword evidence="2" id="KW-0238">DNA-binding</keyword>
<evidence type="ECO:0000259" key="4">
    <source>
        <dbReference type="PROSITE" id="PS50949"/>
    </source>
</evidence>
<comment type="caution">
    <text evidence="5">The sequence shown here is derived from an EMBL/GenBank/DDBJ whole genome shotgun (WGS) entry which is preliminary data.</text>
</comment>